<dbReference type="OrthoDB" id="1411407at2"/>
<sequence>MYYNWNWNSFWDKLPDFILAVVVLIIGWIIAKIIEKALYKGLQKTNVDEKIFPEGKPKKYSSEKIISKIVFYLLLVFVFTLFFNILNLTVITSPLVNLLSTILGAIPNILKAALILLIAWVVASGLRYLIKKTGSTLKVHERLQKWNLAEKNNPQNIMDKVANIVFYLVLLLFLPAILGALNLYGVSEPFANMLQNMLAFLPKLLAAALIVLVGWFVAKMVRTILTNFLQAIGTEALAKRLGINKLLDNVSLSSVIGNIVFILILIPTVISALEKLDIQGISQPAINMLNDILTMIPNIATAIFLILIGIWIGKWVKQMVVTLLVKLSLDTYVRKMGLNANNSISNIIGTIVQILIVFLLAVQALNIVGLEFLVTLSTAVIAYLPMVIAAIVIIGVGLWLGYLVQKLLSSVLQGSHFKVLPIIAKYAIITLSVFMALDQLKVASSIVNAAFILILGGLALAFGLAFGLGGKEFAKKRLDKLDRKMEQTSIQKPNDDNPLNS</sequence>
<evidence type="ECO:0000256" key="1">
    <source>
        <dbReference type="SAM" id="Phobius"/>
    </source>
</evidence>
<evidence type="ECO:0000313" key="2">
    <source>
        <dbReference type="EMBL" id="KLV22673.1"/>
    </source>
</evidence>
<feature type="transmembrane region" description="Helical" evidence="1">
    <location>
        <begin position="292"/>
        <end position="312"/>
    </location>
</feature>
<dbReference type="PANTHER" id="PTHR30221">
    <property type="entry name" value="SMALL-CONDUCTANCE MECHANOSENSITIVE CHANNEL"/>
    <property type="match status" value="1"/>
</dbReference>
<feature type="transmembrane region" description="Helical" evidence="1">
    <location>
        <begin position="416"/>
        <end position="437"/>
    </location>
</feature>
<dbReference type="Gene3D" id="1.10.287.1260">
    <property type="match status" value="2"/>
</dbReference>
<feature type="transmembrane region" description="Helical" evidence="1">
    <location>
        <begin position="197"/>
        <end position="218"/>
    </location>
</feature>
<dbReference type="NCBIfam" id="NF033912">
    <property type="entry name" value="msc"/>
    <property type="match status" value="1"/>
</dbReference>
<feature type="transmembrane region" description="Helical" evidence="1">
    <location>
        <begin position="109"/>
        <end position="130"/>
    </location>
</feature>
<dbReference type="EMBL" id="LDPH01000029">
    <property type="protein sequence ID" value="KLV22673.1"/>
    <property type="molecule type" value="Genomic_DNA"/>
</dbReference>
<keyword evidence="1" id="KW-0812">Transmembrane</keyword>
<keyword evidence="1" id="KW-1133">Transmembrane helix</keyword>
<gene>
    <name evidence="2" type="ORF">ABW02_20980</name>
</gene>
<feature type="transmembrane region" description="Helical" evidence="1">
    <location>
        <begin position="69"/>
        <end position="89"/>
    </location>
</feature>
<feature type="transmembrane region" description="Helical" evidence="1">
    <location>
        <begin position="449"/>
        <end position="470"/>
    </location>
</feature>
<feature type="transmembrane region" description="Helical" evidence="1">
    <location>
        <begin position="344"/>
        <end position="368"/>
    </location>
</feature>
<dbReference type="AlphaFoldDB" id="A0A0J1I9M1"/>
<dbReference type="Pfam" id="PF05552">
    <property type="entry name" value="MS_channel_1st_1"/>
    <property type="match status" value="5"/>
</dbReference>
<evidence type="ECO:0000313" key="3">
    <source>
        <dbReference type="Proteomes" id="UP000036045"/>
    </source>
</evidence>
<feature type="transmembrane region" description="Helical" evidence="1">
    <location>
        <begin position="250"/>
        <end position="272"/>
    </location>
</feature>
<feature type="transmembrane region" description="Helical" evidence="1">
    <location>
        <begin position="164"/>
        <end position="185"/>
    </location>
</feature>
<dbReference type="GO" id="GO:0008381">
    <property type="term" value="F:mechanosensitive monoatomic ion channel activity"/>
    <property type="evidence" value="ECO:0007669"/>
    <property type="project" value="InterPro"/>
</dbReference>
<feature type="transmembrane region" description="Helical" evidence="1">
    <location>
        <begin position="380"/>
        <end position="404"/>
    </location>
</feature>
<dbReference type="InterPro" id="IPR045275">
    <property type="entry name" value="MscS_archaea/bacteria_type"/>
</dbReference>
<dbReference type="PATRIC" id="fig|1397.4.peg.2953"/>
<reference evidence="2 3" key="1">
    <citation type="submission" date="2015-05" db="EMBL/GenBank/DDBJ databases">
        <title>Whole genome sequence and identification of bacterial endophytes from Costus igneus.</title>
        <authorList>
            <person name="Lee Y.P."/>
            <person name="Gan H.M."/>
            <person name="Eng W."/>
            <person name="Wheatley M.S."/>
            <person name="Caraballo A."/>
            <person name="Polter S."/>
            <person name="Savka M.A."/>
            <person name="Hudson A.O."/>
        </authorList>
    </citation>
    <scope>NUCLEOTIDE SEQUENCE [LARGE SCALE GENOMIC DNA]</scope>
    <source>
        <strain evidence="2 3">RIT379</strain>
    </source>
</reference>
<organism evidence="2 3">
    <name type="scientific">Niallia circulans</name>
    <name type="common">Bacillus circulans</name>
    <dbReference type="NCBI Taxonomy" id="1397"/>
    <lineage>
        <taxon>Bacteria</taxon>
        <taxon>Bacillati</taxon>
        <taxon>Bacillota</taxon>
        <taxon>Bacilli</taxon>
        <taxon>Bacillales</taxon>
        <taxon>Bacillaceae</taxon>
        <taxon>Niallia</taxon>
    </lineage>
</organism>
<dbReference type="Proteomes" id="UP000036045">
    <property type="component" value="Unassembled WGS sequence"/>
</dbReference>
<dbReference type="InterPro" id="IPR008910">
    <property type="entry name" value="MSC_TM_helix"/>
</dbReference>
<protein>
    <submittedName>
        <fullName evidence="2">Membrane protein</fullName>
    </submittedName>
</protein>
<accession>A0A0J1I9M1</accession>
<keyword evidence="3" id="KW-1185">Reference proteome</keyword>
<comment type="caution">
    <text evidence="2">The sequence shown here is derived from an EMBL/GenBank/DDBJ whole genome shotgun (WGS) entry which is preliminary data.</text>
</comment>
<proteinExistence type="predicted"/>
<feature type="transmembrane region" description="Helical" evidence="1">
    <location>
        <begin position="17"/>
        <end position="34"/>
    </location>
</feature>
<dbReference type="PANTHER" id="PTHR30221:SF1">
    <property type="entry name" value="SMALL-CONDUCTANCE MECHANOSENSITIVE CHANNEL"/>
    <property type="match status" value="1"/>
</dbReference>
<name>A0A0J1I9M1_NIACI</name>
<keyword evidence="1" id="KW-0472">Membrane</keyword>
<dbReference type="RefSeq" id="WP_047944209.1">
    <property type="nucleotide sequence ID" value="NZ_JBCLPU010000019.1"/>
</dbReference>